<dbReference type="PANTHER" id="PTHR12366:SF29">
    <property type="entry name" value="ASPARTYL BETA-HYDROXYLASE, ISOFORM L"/>
    <property type="match status" value="1"/>
</dbReference>
<dbReference type="Pfam" id="PF05118">
    <property type="entry name" value="Asp_Arg_Hydrox"/>
    <property type="match status" value="1"/>
</dbReference>
<feature type="compositionally biased region" description="Acidic residues" evidence="2">
    <location>
        <begin position="684"/>
        <end position="710"/>
    </location>
</feature>
<dbReference type="GO" id="GO:0062101">
    <property type="term" value="F:peptidyl-aspartic acid 3-dioxygenase activity"/>
    <property type="evidence" value="ECO:0007669"/>
    <property type="project" value="InterPro"/>
</dbReference>
<feature type="transmembrane region" description="Helical" evidence="3">
    <location>
        <begin position="67"/>
        <end position="88"/>
    </location>
</feature>
<evidence type="ECO:0000256" key="2">
    <source>
        <dbReference type="SAM" id="MobiDB-lite"/>
    </source>
</evidence>
<evidence type="ECO:0000313" key="6">
    <source>
        <dbReference type="Proteomes" id="UP001219518"/>
    </source>
</evidence>
<feature type="compositionally biased region" description="Acidic residues" evidence="2">
    <location>
        <begin position="198"/>
        <end position="275"/>
    </location>
</feature>
<name>A0AAE1HSV6_9NEOP</name>
<keyword evidence="3" id="KW-0472">Membrane</keyword>
<reference evidence="5" key="1">
    <citation type="submission" date="2021-07" db="EMBL/GenBank/DDBJ databases">
        <authorList>
            <person name="Catto M.A."/>
            <person name="Jacobson A."/>
            <person name="Kennedy G."/>
            <person name="Labadie P."/>
            <person name="Hunt B.G."/>
            <person name="Srinivasan R."/>
        </authorList>
    </citation>
    <scope>NUCLEOTIDE SEQUENCE</scope>
    <source>
        <strain evidence="5">PL_HMW_Pooled</strain>
        <tissue evidence="5">Head</tissue>
    </source>
</reference>
<dbReference type="InterPro" id="IPR007803">
    <property type="entry name" value="Asp/Arg/Pro-Hydrxlase"/>
</dbReference>
<feature type="compositionally biased region" description="Acidic residues" evidence="2">
    <location>
        <begin position="154"/>
        <end position="178"/>
    </location>
</feature>
<dbReference type="PANTHER" id="PTHR12366">
    <property type="entry name" value="ASPARTYL/ASPARAGINYL BETA-HYDROXYLASE"/>
    <property type="match status" value="1"/>
</dbReference>
<dbReference type="InterPro" id="IPR039038">
    <property type="entry name" value="ASPH"/>
</dbReference>
<sequence length="1253" mass="141558">MPSLPASPSPCLPLSPDEPSLPPFVYVKEEPAAAAPAGRDGGGGSPSAASSDELIHIYKESRLGGNICAKIIFFLLLGTLTVMVGLIITEHRGSSEVATAADSPWSQLLEGWIDDSPPDKHDDEHDLVADSGEHDEHDEHDEGGGHDEDGHDEEHDEEQDEEHDEDHDEEHDESDVIEQEYTARAARSVASESKVSGEEEEEGADEDHGEEEEEEEREDEEEGDEDEDEDGGENEEEDEDNEEDENTNAAESQEEEDGPEEFDEADEPEGQDDQESPQLTEETSQVDGEDEQNENDVSGEDNFVFKEIPGVTASAEDLDDTGDDDSQGEVDQVIVMLAKQVCVRFTKLGVFLDEEDDISESAGKVSDAGYYSAHEDDINDSGENDDDDGDDGNENDNIDRVDEAESQDDDNNTDDGDGEDDDDDDDEDGEANEDNFSEMENQDSELQNNNSEENEEAEDEISLSRNEENSNEKHENSFHVRGDQSPENEDNEDEKEGEETSDDPDEGFDEPFDNDDDDDNNGDDNFNDHSRNIDEYEEIDRDFDSLGTSPLSEREDISTEQHVESDDDFEEITDVPENTEPEKANEEEESMEPITHEAGATTLQPSSNPATAVPRRQTLIPPTVDPSNLIPEPDDVEALREFLCYDLEYSDEEFEEDEDEEDAVHTKVVRQDLVRKYGKISSEVSDEEEIEEEEEDLEEDEDIEEEEDGPEREYDKRYGYKLGSVPTKETSQEEREEDEELEDEEEDIEDEEVEDEEGEYMTHSHPWKSIRQPRQESDQEVSDGEEISGSEDEASPPPAPAAGRKTGGPKEVNEFPEWPMGPDYPQEQAPTPREFQDLHAMEAQIEENPEAILKQVKRLLASKPENLALLSLEAQALDKLAEIKRSNKLLEDAIKSYVSLLRMTDLSDNLFLKFANRTLNRMRFRGQYGDAIGVHKMLISRFPQDPRHRNDLAVSYLMAGRVSSAKLLLEEILRLWPSNGFALVHYGFILKTSENDNEAGSHFLQAGINSGEPGTMDARFLFHLGDAYNRLGKNIHATKVYELGVEKGLFRSKYQRSLYNVDRLTARPWWSLHQTTYEKELRTFEEHWKEIRSEGLAILETHSKTSAFKDEAENLRDKGVWKQLELYARGQQVASNCKRAPVTCQLISQFPAARSCRRGQAKFSVMHPNTHVWPHCGPTNCRLRAHLGLVVPAGTELRVGEEKRSWQEGKMFVFDDSFEHEVWHNGSSIRLVLIVDIWHPELTDHERRSLPAI</sequence>
<protein>
    <submittedName>
        <fullName evidence="5">Aspartyl/asparaginyl beta-hydroxylase</fullName>
    </submittedName>
</protein>
<dbReference type="SUPFAM" id="SSF51197">
    <property type="entry name" value="Clavaminate synthase-like"/>
    <property type="match status" value="1"/>
</dbReference>
<feature type="compositionally biased region" description="Basic and acidic residues" evidence="2">
    <location>
        <begin position="552"/>
        <end position="564"/>
    </location>
</feature>
<feature type="compositionally biased region" description="Acidic residues" evidence="2">
    <location>
        <begin position="452"/>
        <end position="461"/>
    </location>
</feature>
<feature type="compositionally biased region" description="Acidic residues" evidence="2">
    <location>
        <begin position="377"/>
        <end position="396"/>
    </location>
</feature>
<keyword evidence="3" id="KW-0812">Transmembrane</keyword>
<dbReference type="GO" id="GO:0005783">
    <property type="term" value="C:endoplasmic reticulum"/>
    <property type="evidence" value="ECO:0007669"/>
    <property type="project" value="TreeGrafter"/>
</dbReference>
<feature type="compositionally biased region" description="Acidic residues" evidence="2">
    <location>
        <begin position="287"/>
        <end position="299"/>
    </location>
</feature>
<feature type="compositionally biased region" description="Polar residues" evidence="2">
    <location>
        <begin position="276"/>
        <end position="286"/>
    </location>
</feature>
<feature type="compositionally biased region" description="Acidic residues" evidence="2">
    <location>
        <begin position="734"/>
        <end position="759"/>
    </location>
</feature>
<gene>
    <name evidence="5" type="ORF">KUF71_014379</name>
</gene>
<feature type="compositionally biased region" description="Basic and acidic residues" evidence="2">
    <location>
        <begin position="117"/>
        <end position="153"/>
    </location>
</feature>
<dbReference type="SUPFAM" id="SSF48452">
    <property type="entry name" value="TPR-like"/>
    <property type="match status" value="1"/>
</dbReference>
<keyword evidence="6" id="KW-1185">Reference proteome</keyword>
<feature type="compositionally biased region" description="Acidic residues" evidence="2">
    <location>
        <begin position="316"/>
        <end position="327"/>
    </location>
</feature>
<feature type="region of interest" description="Disordered" evidence="2">
    <location>
        <begin position="651"/>
        <end position="829"/>
    </location>
</feature>
<evidence type="ECO:0000256" key="3">
    <source>
        <dbReference type="SAM" id="Phobius"/>
    </source>
</evidence>
<feature type="compositionally biased region" description="Acidic residues" evidence="2">
    <location>
        <begin position="404"/>
        <end position="443"/>
    </location>
</feature>
<feature type="compositionally biased region" description="Polar residues" evidence="2">
    <location>
        <begin position="601"/>
        <end position="610"/>
    </location>
</feature>
<feature type="region of interest" description="Disordered" evidence="2">
    <location>
        <begin position="350"/>
        <end position="635"/>
    </location>
</feature>
<feature type="compositionally biased region" description="Acidic residues" evidence="2">
    <location>
        <begin position="778"/>
        <end position="794"/>
    </location>
</feature>
<accession>A0AAE1HSV6</accession>
<comment type="similarity">
    <text evidence="1">Belongs to the aspartyl/asparaginyl beta-hydroxylase family.</text>
</comment>
<feature type="compositionally biased region" description="Basic and acidic residues" evidence="2">
    <location>
        <begin position="663"/>
        <end position="675"/>
    </location>
</feature>
<evidence type="ECO:0000313" key="5">
    <source>
        <dbReference type="EMBL" id="KAK3926130.1"/>
    </source>
</evidence>
<evidence type="ECO:0000259" key="4">
    <source>
        <dbReference type="Pfam" id="PF05118"/>
    </source>
</evidence>
<feature type="compositionally biased region" description="Acidic residues" evidence="2">
    <location>
        <begin position="565"/>
        <end position="591"/>
    </location>
</feature>
<dbReference type="AlphaFoldDB" id="A0AAE1HSV6"/>
<dbReference type="Gene3D" id="1.25.40.10">
    <property type="entry name" value="Tetratricopeptide repeat domain"/>
    <property type="match status" value="1"/>
</dbReference>
<feature type="compositionally biased region" description="Acidic residues" evidence="2">
    <location>
        <begin position="651"/>
        <end position="662"/>
    </location>
</feature>
<dbReference type="InterPro" id="IPR011990">
    <property type="entry name" value="TPR-like_helical_dom_sf"/>
</dbReference>
<proteinExistence type="inferred from homology"/>
<feature type="compositionally biased region" description="Basic and acidic residues" evidence="2">
    <location>
        <begin position="465"/>
        <end position="484"/>
    </location>
</feature>
<feature type="compositionally biased region" description="Acidic residues" evidence="2">
    <location>
        <begin position="486"/>
        <end position="522"/>
    </location>
</feature>
<organism evidence="5 6">
    <name type="scientific">Frankliniella fusca</name>
    <dbReference type="NCBI Taxonomy" id="407009"/>
    <lineage>
        <taxon>Eukaryota</taxon>
        <taxon>Metazoa</taxon>
        <taxon>Ecdysozoa</taxon>
        <taxon>Arthropoda</taxon>
        <taxon>Hexapoda</taxon>
        <taxon>Insecta</taxon>
        <taxon>Pterygota</taxon>
        <taxon>Neoptera</taxon>
        <taxon>Paraneoptera</taxon>
        <taxon>Thysanoptera</taxon>
        <taxon>Terebrantia</taxon>
        <taxon>Thripoidea</taxon>
        <taxon>Thripidae</taxon>
        <taxon>Frankliniella</taxon>
    </lineage>
</organism>
<feature type="region of interest" description="Disordered" evidence="2">
    <location>
        <begin position="109"/>
        <end position="327"/>
    </location>
</feature>
<comment type="caution">
    <text evidence="5">The sequence shown here is derived from an EMBL/GenBank/DDBJ whole genome shotgun (WGS) entry which is preliminary data.</text>
</comment>
<reference evidence="5" key="2">
    <citation type="journal article" date="2023" name="BMC Genomics">
        <title>Pest status, molecular evolution, and epigenetic factors derived from the genome assembly of Frankliniella fusca, a thysanopteran phytovirus vector.</title>
        <authorList>
            <person name="Catto M.A."/>
            <person name="Labadie P.E."/>
            <person name="Jacobson A.L."/>
            <person name="Kennedy G.G."/>
            <person name="Srinivasan R."/>
            <person name="Hunt B.G."/>
        </authorList>
    </citation>
    <scope>NUCLEOTIDE SEQUENCE</scope>
    <source>
        <strain evidence="5">PL_HMW_Pooled</strain>
    </source>
</reference>
<evidence type="ECO:0000256" key="1">
    <source>
        <dbReference type="ARBA" id="ARBA00007730"/>
    </source>
</evidence>
<dbReference type="Proteomes" id="UP001219518">
    <property type="component" value="Unassembled WGS sequence"/>
</dbReference>
<dbReference type="InterPro" id="IPR027443">
    <property type="entry name" value="IPNS-like_sf"/>
</dbReference>
<dbReference type="EMBL" id="JAHWGI010001243">
    <property type="protein sequence ID" value="KAK3926130.1"/>
    <property type="molecule type" value="Genomic_DNA"/>
</dbReference>
<dbReference type="Gene3D" id="2.60.120.330">
    <property type="entry name" value="B-lactam Antibiotic, Isopenicillin N Synthase, Chain"/>
    <property type="match status" value="1"/>
</dbReference>
<feature type="domain" description="Aspartyl/asparaginy/proline hydroxylase" evidence="4">
    <location>
        <begin position="1085"/>
        <end position="1240"/>
    </location>
</feature>
<keyword evidence="3" id="KW-1133">Transmembrane helix</keyword>